<dbReference type="GO" id="GO:0000287">
    <property type="term" value="F:magnesium ion binding"/>
    <property type="evidence" value="ECO:0007669"/>
    <property type="project" value="TreeGrafter"/>
</dbReference>
<dbReference type="InterPro" id="IPR023214">
    <property type="entry name" value="HAD_sf"/>
</dbReference>
<sequence length="267" mass="30525">MPIKLIATDIDGTFIKRNQSYDRRKFKELLQELNKRQIYFVVATGSRLSRPQKIFAPFADQLYYVVENGAEVVGKQGIIAEDYIPREAALKIIEILKDDPKFSKINTMISGTKSGYITSRAHWLYRFVIRHLWSDVVEVEDFKNIDDNFYNISLHIQNELVSYLRDLVGEHVDLVTSGRQSLDIHQKGVNKSTGLTKLLTKLQIDPSEVAAFGDNYNDLEMLESVKYSFAMDNAVEKIKQVSLEVVPSNNEQGVLKTIEQILAGKYD</sequence>
<keyword evidence="2" id="KW-1185">Reference proteome</keyword>
<dbReference type="Gene3D" id="3.40.50.1000">
    <property type="entry name" value="HAD superfamily/HAD-like"/>
    <property type="match status" value="1"/>
</dbReference>
<dbReference type="GO" id="GO:0016791">
    <property type="term" value="F:phosphatase activity"/>
    <property type="evidence" value="ECO:0007669"/>
    <property type="project" value="TreeGrafter"/>
</dbReference>
<dbReference type="SFLD" id="SFLDG01140">
    <property type="entry name" value="C2.B:_Phosphomannomutase_and_P"/>
    <property type="match status" value="1"/>
</dbReference>
<dbReference type="AlphaFoldDB" id="A0AAU9DXR9"/>
<dbReference type="CDD" id="cd07518">
    <property type="entry name" value="HAD_YbiV-Like"/>
    <property type="match status" value="1"/>
</dbReference>
<dbReference type="Proteomes" id="UP001321861">
    <property type="component" value="Chromosome"/>
</dbReference>
<organism evidence="1 2">
    <name type="scientific">Xylocopilactobacillus apicola</name>
    <dbReference type="NCBI Taxonomy" id="2932184"/>
    <lineage>
        <taxon>Bacteria</taxon>
        <taxon>Bacillati</taxon>
        <taxon>Bacillota</taxon>
        <taxon>Bacilli</taxon>
        <taxon>Lactobacillales</taxon>
        <taxon>Lactobacillaceae</taxon>
        <taxon>Xylocopilactobacillus</taxon>
    </lineage>
</organism>
<dbReference type="SUPFAM" id="SSF56784">
    <property type="entry name" value="HAD-like"/>
    <property type="match status" value="1"/>
</dbReference>
<evidence type="ECO:0000313" key="1">
    <source>
        <dbReference type="EMBL" id="BDR58923.1"/>
    </source>
</evidence>
<evidence type="ECO:0000313" key="2">
    <source>
        <dbReference type="Proteomes" id="UP001321861"/>
    </source>
</evidence>
<dbReference type="PANTHER" id="PTHR10000:SF53">
    <property type="entry name" value="5-AMINO-6-(5-PHOSPHO-D-RIBITYLAMINO)URACIL PHOSPHATASE YBJI-RELATED"/>
    <property type="match status" value="1"/>
</dbReference>
<dbReference type="GO" id="GO:0005829">
    <property type="term" value="C:cytosol"/>
    <property type="evidence" value="ECO:0007669"/>
    <property type="project" value="TreeGrafter"/>
</dbReference>
<dbReference type="EMBL" id="AP026802">
    <property type="protein sequence ID" value="BDR58923.1"/>
    <property type="molecule type" value="Genomic_DNA"/>
</dbReference>
<gene>
    <name evidence="1" type="ORF">XA3_13640</name>
</gene>
<dbReference type="InterPro" id="IPR000150">
    <property type="entry name" value="Cof"/>
</dbReference>
<dbReference type="PANTHER" id="PTHR10000">
    <property type="entry name" value="PHOSPHOSERINE PHOSPHATASE"/>
    <property type="match status" value="1"/>
</dbReference>
<accession>A0AAU9DXR9</accession>
<dbReference type="RefSeq" id="WP_317634746.1">
    <property type="nucleotide sequence ID" value="NZ_AP026802.1"/>
</dbReference>
<dbReference type="Gene3D" id="3.30.1240.10">
    <property type="match status" value="1"/>
</dbReference>
<dbReference type="NCBIfam" id="TIGR00099">
    <property type="entry name" value="Cof-subfamily"/>
    <property type="match status" value="1"/>
</dbReference>
<dbReference type="SFLD" id="SFLDS00003">
    <property type="entry name" value="Haloacid_Dehalogenase"/>
    <property type="match status" value="1"/>
</dbReference>
<name>A0AAU9DXR9_9LACO</name>
<reference evidence="1 2" key="1">
    <citation type="journal article" date="2023" name="Microbiol. Spectr.">
        <title>Symbiosis of Carpenter Bees with Uncharacterized Lactic Acid Bacteria Showing NAD Auxotrophy.</title>
        <authorList>
            <person name="Kawasaki S."/>
            <person name="Ozawa K."/>
            <person name="Mori T."/>
            <person name="Yamamoto A."/>
            <person name="Ito M."/>
            <person name="Ohkuma M."/>
            <person name="Sakamoto M."/>
            <person name="Matsutani M."/>
        </authorList>
    </citation>
    <scope>NUCLEOTIDE SEQUENCE [LARGE SCALE GENOMIC DNA]</scope>
    <source>
        <strain evidence="1 2">XA3</strain>
    </source>
</reference>
<dbReference type="Pfam" id="PF08282">
    <property type="entry name" value="Hydrolase_3"/>
    <property type="match status" value="1"/>
</dbReference>
<dbReference type="InterPro" id="IPR006379">
    <property type="entry name" value="HAD-SF_hydro_IIB"/>
</dbReference>
<dbReference type="KEGG" id="xap:XA3_13640"/>
<dbReference type="InterPro" id="IPR036412">
    <property type="entry name" value="HAD-like_sf"/>
</dbReference>
<dbReference type="NCBIfam" id="TIGR01484">
    <property type="entry name" value="HAD-SF-IIB"/>
    <property type="match status" value="1"/>
</dbReference>
<proteinExistence type="predicted"/>
<protein>
    <submittedName>
        <fullName evidence="1">Sugar-phosphatase</fullName>
    </submittedName>
</protein>
<dbReference type="PROSITE" id="PS01229">
    <property type="entry name" value="COF_2"/>
    <property type="match status" value="1"/>
</dbReference>